<comment type="function">
    <text evidence="1">Arabinosyl transferase responsible for the polymerization of arabinose into the arabinan of arabinogalactan.</text>
</comment>
<evidence type="ECO:0000256" key="10">
    <source>
        <dbReference type="ARBA" id="ARBA00023316"/>
    </source>
</evidence>
<feature type="transmembrane region" description="Helical" evidence="12">
    <location>
        <begin position="617"/>
        <end position="638"/>
    </location>
</feature>
<comment type="caution">
    <text evidence="16">The sequence shown here is derived from an EMBL/GenBank/DDBJ whole genome shotgun (WGS) entry which is preliminary data.</text>
</comment>
<feature type="transmembrane region" description="Helical" evidence="12">
    <location>
        <begin position="420"/>
        <end position="452"/>
    </location>
</feature>
<dbReference type="Pfam" id="PF14896">
    <property type="entry name" value="Arabino_trans_C"/>
    <property type="match status" value="1"/>
</dbReference>
<dbReference type="Gene3D" id="2.60.120.940">
    <property type="entry name" value="EmbC, C-terminal domain, subdomain 2"/>
    <property type="match status" value="1"/>
</dbReference>
<feature type="transmembrane region" description="Helical" evidence="12">
    <location>
        <begin position="464"/>
        <end position="483"/>
    </location>
</feature>
<dbReference type="InterPro" id="IPR027451">
    <property type="entry name" value="EmbABC_dom1"/>
</dbReference>
<evidence type="ECO:0000256" key="8">
    <source>
        <dbReference type="ARBA" id="ARBA00022989"/>
    </source>
</evidence>
<evidence type="ECO:0000256" key="6">
    <source>
        <dbReference type="ARBA" id="ARBA00022679"/>
    </source>
</evidence>
<dbReference type="EMBL" id="BAABGF010000052">
    <property type="protein sequence ID" value="GAA4294434.1"/>
    <property type="molecule type" value="Genomic_DNA"/>
</dbReference>
<evidence type="ECO:0000259" key="13">
    <source>
        <dbReference type="Pfam" id="PF04602"/>
    </source>
</evidence>
<accession>A0ABP8F4A5</accession>
<feature type="transmembrane region" description="Helical" evidence="12">
    <location>
        <begin position="696"/>
        <end position="717"/>
    </location>
</feature>
<comment type="subcellular location">
    <subcellularLocation>
        <location evidence="2">Cell membrane</location>
        <topology evidence="2">Multi-pass membrane protein</topology>
    </subcellularLocation>
</comment>
<evidence type="ECO:0000256" key="9">
    <source>
        <dbReference type="ARBA" id="ARBA00023136"/>
    </source>
</evidence>
<reference evidence="17" key="1">
    <citation type="journal article" date="2019" name="Int. J. Syst. Evol. Microbiol.">
        <title>The Global Catalogue of Microorganisms (GCM) 10K type strain sequencing project: providing services to taxonomists for standard genome sequencing and annotation.</title>
        <authorList>
            <consortium name="The Broad Institute Genomics Platform"/>
            <consortium name="The Broad Institute Genome Sequencing Center for Infectious Disease"/>
            <person name="Wu L."/>
            <person name="Ma J."/>
        </authorList>
    </citation>
    <scope>NUCLEOTIDE SEQUENCE [LARGE SCALE GENOMIC DNA]</scope>
    <source>
        <strain evidence="17">JCM 17782</strain>
    </source>
</reference>
<evidence type="ECO:0000259" key="15">
    <source>
        <dbReference type="Pfam" id="PF17689"/>
    </source>
</evidence>
<evidence type="ECO:0000256" key="4">
    <source>
        <dbReference type="ARBA" id="ARBA00022475"/>
    </source>
</evidence>
<keyword evidence="8 12" id="KW-1133">Transmembrane helix</keyword>
<keyword evidence="9 12" id="KW-0472">Membrane</keyword>
<evidence type="ECO:0000256" key="2">
    <source>
        <dbReference type="ARBA" id="ARBA00004651"/>
    </source>
</evidence>
<feature type="transmembrane region" description="Helical" evidence="12">
    <location>
        <begin position="531"/>
        <end position="548"/>
    </location>
</feature>
<dbReference type="Gene3D" id="2.60.120.610">
    <property type="entry name" value="arabinofuranosyltransferase like domain"/>
    <property type="match status" value="1"/>
</dbReference>
<protein>
    <submittedName>
        <fullName evidence="16">Arabinosyltransferase EmbA</fullName>
    </submittedName>
</protein>
<keyword evidence="7 12" id="KW-0812">Transmembrane</keyword>
<feature type="domain" description="Arabinofuranosyltransferase central" evidence="13">
    <location>
        <begin position="198"/>
        <end position="679"/>
    </location>
</feature>
<dbReference type="Proteomes" id="UP001501417">
    <property type="component" value="Unassembled WGS sequence"/>
</dbReference>
<evidence type="ECO:0000259" key="14">
    <source>
        <dbReference type="Pfam" id="PF14896"/>
    </source>
</evidence>
<feature type="transmembrane region" description="Helical" evidence="12">
    <location>
        <begin position="583"/>
        <end position="605"/>
    </location>
</feature>
<feature type="transmembrane region" description="Helical" evidence="12">
    <location>
        <begin position="204"/>
        <end position="223"/>
    </location>
</feature>
<proteinExistence type="inferred from homology"/>
<sequence>MPHDDDQRSQRIPRSVAVVAGLVGLLLCVLVPLLPVKQTTATVLWPQGTADGHVTQITAPLVSGAPRALDISIPCAAIATLPASGGLVVSTLPAGGMDAGKNGLFVRADKDLVVVAFRDTVAAAAPRPAVAGGACSVLHAWADAGAAGAEFVGMPGASGILPSEKKPQVGGIFTDLKVPAQPGLSARVDIDTRFITAPTALKQLAMGAGALAVLTAVIALAALDRRSRGGGTLVNWRSPIAWLSRYRPRARWNSWRRVGIATWIADAGVIATLLLWHIIGATSSDDGYNLTIARVAPKAGYIADYYRYFGTTDAPFDWYLGLLSRLASVSTAGVWMRLPATLAGIACWLVISHLILRRLGPGRGGLAANRVAVFTAGAVFLAAWLPFNNGLRPEPLIALGVLITWILVERAIALQHLAPAAVAIFVAMLTATLAPQGLIAVAALLTGARAVAQTIRRRRAADGLLAPLAVLAASLSLITVVVFRSQTLATVAESARIKYKVGPTIAWYQDWLRYYFLTVESNPDGSMARRFAVLVLLLCLFGMLVILLRRGGVPGVASGPAWRLIGTTAVGLLLLTFTPTKWAVQFGAFAGLAGALGAVTAFALARIGLHNRRNLTLYVTALLFVLAVATSGINGWFYVGNYGVPWYDIQPVVASHPVTSMFLTLSILTGLLAAWQHFRMDYAGHTEVKDSRRNRVLASTPLLVVATIMVVGEVASLTKGAVFRYPLYTTGKANLAAISSGLSPVSCAMADDVLTEPDPNAGMLQPAPGQTFGPDGPLGGANPVGFKPDGVGDDLRSYPVVTKPGVVNSDASPNKPNAAMSDSAGTAGGKGPAGVNGSHAALPFGLDPARTPVMGSYGENSLAATATSAWYQLPPRTPDRPIVAVSASGAIWSYKEDGTFTYGQSLKLQWGVARPDGSTQPLAEVQPIDIGPEPAWRNLRFPLTWAPPEANVARIVAYDPNLSSDQWFAFTPPRVPVLRTLQQVMGSRTPVLMDIATAANFPCQRPFSEHLGVAELPQYRILPDHKQTASSSNGWQAGEAGGPFLFLQTMLRTSTVATYLRGDWYRDWGSVEQYFRLVPADQAPDAVIEQGVMTVHGWSRQGPIRALP</sequence>
<evidence type="ECO:0000256" key="12">
    <source>
        <dbReference type="SAM" id="Phobius"/>
    </source>
</evidence>
<keyword evidence="10" id="KW-0961">Cell wall biogenesis/degradation</keyword>
<feature type="domain" description="Arabinosyltransferase C-terminal" evidence="14">
    <location>
        <begin position="714"/>
        <end position="1105"/>
    </location>
</feature>
<dbReference type="InterPro" id="IPR042486">
    <property type="entry name" value="Arabino_trans_C_2"/>
</dbReference>
<dbReference type="Pfam" id="PF17689">
    <property type="entry name" value="Arabino_trans_N"/>
    <property type="match status" value="1"/>
</dbReference>
<keyword evidence="6" id="KW-0808">Transferase</keyword>
<feature type="transmembrane region" description="Helical" evidence="12">
    <location>
        <begin position="258"/>
        <end position="279"/>
    </location>
</feature>
<feature type="transmembrane region" description="Helical" evidence="12">
    <location>
        <begin position="560"/>
        <end position="577"/>
    </location>
</feature>
<organism evidence="16 17">
    <name type="scientific">Mycobacterium paraffinicum</name>
    <dbReference type="NCBI Taxonomy" id="53378"/>
    <lineage>
        <taxon>Bacteria</taxon>
        <taxon>Bacillati</taxon>
        <taxon>Actinomycetota</taxon>
        <taxon>Actinomycetes</taxon>
        <taxon>Mycobacteriales</taxon>
        <taxon>Mycobacteriaceae</taxon>
        <taxon>Mycobacterium</taxon>
    </lineage>
</organism>
<feature type="transmembrane region" description="Helical" evidence="12">
    <location>
        <begin position="368"/>
        <end position="387"/>
    </location>
</feature>
<evidence type="ECO:0000313" key="16">
    <source>
        <dbReference type="EMBL" id="GAA4294434.1"/>
    </source>
</evidence>
<feature type="domain" description="Arabinosyltransferas concanavalin like" evidence="15">
    <location>
        <begin position="37"/>
        <end position="193"/>
    </location>
</feature>
<keyword evidence="5" id="KW-0328">Glycosyltransferase</keyword>
<keyword evidence="4" id="KW-1003">Cell membrane</keyword>
<feature type="region of interest" description="Disordered" evidence="11">
    <location>
        <begin position="802"/>
        <end position="834"/>
    </location>
</feature>
<evidence type="ECO:0000313" key="17">
    <source>
        <dbReference type="Proteomes" id="UP001501417"/>
    </source>
</evidence>
<keyword evidence="17" id="KW-1185">Reference proteome</keyword>
<dbReference type="InterPro" id="IPR040920">
    <property type="entry name" value="Arabino_trans_N"/>
</dbReference>
<evidence type="ECO:0000256" key="7">
    <source>
        <dbReference type="ARBA" id="ARBA00022692"/>
    </source>
</evidence>
<feature type="transmembrane region" description="Helical" evidence="12">
    <location>
        <begin position="334"/>
        <end position="356"/>
    </location>
</feature>
<dbReference type="RefSeq" id="WP_264043042.1">
    <property type="nucleotide sequence ID" value="NZ_BAABGF010000052.1"/>
</dbReference>
<evidence type="ECO:0000256" key="5">
    <source>
        <dbReference type="ARBA" id="ARBA00022676"/>
    </source>
</evidence>
<evidence type="ECO:0000256" key="1">
    <source>
        <dbReference type="ARBA" id="ARBA00003001"/>
    </source>
</evidence>
<evidence type="ECO:0000256" key="11">
    <source>
        <dbReference type="SAM" id="MobiDB-lite"/>
    </source>
</evidence>
<comment type="similarity">
    <text evidence="3">Belongs to the emb family.</text>
</comment>
<evidence type="ECO:0000256" key="3">
    <source>
        <dbReference type="ARBA" id="ARBA00008195"/>
    </source>
</evidence>
<gene>
    <name evidence="16" type="primary">embA</name>
    <name evidence="16" type="ORF">GCM10023161_43750</name>
</gene>
<name>A0ABP8F4A5_9MYCO</name>
<dbReference type="Pfam" id="PF04602">
    <property type="entry name" value="Arabinose_trans"/>
    <property type="match status" value="1"/>
</dbReference>
<feature type="transmembrane region" description="Helical" evidence="12">
    <location>
        <begin position="12"/>
        <end position="34"/>
    </location>
</feature>
<feature type="transmembrane region" description="Helical" evidence="12">
    <location>
        <begin position="658"/>
        <end position="675"/>
    </location>
</feature>
<dbReference type="InterPro" id="IPR032731">
    <property type="entry name" value="Arabino_trans_C"/>
</dbReference>
<dbReference type="InterPro" id="IPR007680">
    <property type="entry name" value="Arabino_trans_central"/>
</dbReference>